<dbReference type="InterPro" id="IPR035996">
    <property type="entry name" value="4pyrrol_Methylase_sf"/>
</dbReference>
<feature type="non-terminal residue" evidence="3">
    <location>
        <position position="68"/>
    </location>
</feature>
<dbReference type="PANTHER" id="PTHR45790">
    <property type="entry name" value="SIROHEME SYNTHASE-RELATED"/>
    <property type="match status" value="1"/>
</dbReference>
<dbReference type="InterPro" id="IPR000878">
    <property type="entry name" value="4pyrrol_Mease"/>
</dbReference>
<evidence type="ECO:0000256" key="1">
    <source>
        <dbReference type="ARBA" id="ARBA00023244"/>
    </source>
</evidence>
<protein>
    <submittedName>
        <fullName evidence="3">Uroporphyrin-III C-methyltransferase</fullName>
    </submittedName>
</protein>
<feature type="non-terminal residue" evidence="3">
    <location>
        <position position="1"/>
    </location>
</feature>
<reference evidence="3" key="1">
    <citation type="submission" date="2013-12" db="EMBL/GenBank/DDBJ databases">
        <title>A Varibaculum cambriense genome reconstructed from a premature infant gut community with otherwise low bacterial novelty that shifts toward anaerobic metabolism during the third week of life.</title>
        <authorList>
            <person name="Brown C.T."/>
            <person name="Sharon I."/>
            <person name="Thomas B.C."/>
            <person name="Castelle C.J."/>
            <person name="Morowitz M.J."/>
            <person name="Banfield J.F."/>
        </authorList>
    </citation>
    <scope>NUCLEOTIDE SEQUENCE</scope>
</reference>
<dbReference type="EMBL" id="AZMM01012091">
    <property type="protein sequence ID" value="ETJ33451.1"/>
    <property type="molecule type" value="Genomic_DNA"/>
</dbReference>
<feature type="domain" description="Tetrapyrrole methylase" evidence="2">
    <location>
        <begin position="1"/>
        <end position="68"/>
    </location>
</feature>
<dbReference type="GO" id="GO:0032259">
    <property type="term" value="P:methylation"/>
    <property type="evidence" value="ECO:0007669"/>
    <property type="project" value="UniProtKB-KW"/>
</dbReference>
<keyword evidence="3" id="KW-0808">Transferase</keyword>
<accession>W1XTM1</accession>
<dbReference type="InterPro" id="IPR014777">
    <property type="entry name" value="4pyrrole_Mease_sub1"/>
</dbReference>
<gene>
    <name evidence="3" type="ORF">Q604_UNBC12091G0001</name>
</gene>
<dbReference type="Pfam" id="PF00590">
    <property type="entry name" value="TP_methylase"/>
    <property type="match status" value="1"/>
</dbReference>
<comment type="caution">
    <text evidence="3">The sequence shown here is derived from an EMBL/GenBank/DDBJ whole genome shotgun (WGS) entry which is preliminary data.</text>
</comment>
<dbReference type="GO" id="GO:0019354">
    <property type="term" value="P:siroheme biosynthetic process"/>
    <property type="evidence" value="ECO:0007669"/>
    <property type="project" value="TreeGrafter"/>
</dbReference>
<dbReference type="SUPFAM" id="SSF53790">
    <property type="entry name" value="Tetrapyrrole methylase"/>
    <property type="match status" value="1"/>
</dbReference>
<proteinExistence type="predicted"/>
<evidence type="ECO:0000259" key="2">
    <source>
        <dbReference type="Pfam" id="PF00590"/>
    </source>
</evidence>
<organism evidence="3">
    <name type="scientific">human gut metagenome</name>
    <dbReference type="NCBI Taxonomy" id="408170"/>
    <lineage>
        <taxon>unclassified sequences</taxon>
        <taxon>metagenomes</taxon>
        <taxon>organismal metagenomes</taxon>
    </lineage>
</organism>
<dbReference type="PANTHER" id="PTHR45790:SF3">
    <property type="entry name" value="S-ADENOSYL-L-METHIONINE-DEPENDENT UROPORPHYRINOGEN III METHYLTRANSFERASE, CHLOROPLASTIC"/>
    <property type="match status" value="1"/>
</dbReference>
<dbReference type="AlphaFoldDB" id="W1XTM1"/>
<dbReference type="InterPro" id="IPR050161">
    <property type="entry name" value="Siro_Cobalamin_biosynth"/>
</dbReference>
<dbReference type="Gene3D" id="3.40.1010.10">
    <property type="entry name" value="Cobalt-precorrin-4 Transmethylase, Domain 1"/>
    <property type="match status" value="1"/>
</dbReference>
<keyword evidence="3" id="KW-0489">Methyltransferase</keyword>
<sequence>TLKGLKAIKEADVILYDRLVNKEILNYASPSTKFFYCGKDPHRHSLPQEETNKMMVTLAKKGHIVTRL</sequence>
<dbReference type="GO" id="GO:0004851">
    <property type="term" value="F:uroporphyrin-III C-methyltransferase activity"/>
    <property type="evidence" value="ECO:0007669"/>
    <property type="project" value="TreeGrafter"/>
</dbReference>
<name>W1XTM1_9ZZZZ</name>
<keyword evidence="1" id="KW-0627">Porphyrin biosynthesis</keyword>
<evidence type="ECO:0000313" key="3">
    <source>
        <dbReference type="EMBL" id="ETJ33451.1"/>
    </source>
</evidence>